<feature type="compositionally biased region" description="Basic and acidic residues" evidence="1">
    <location>
        <begin position="293"/>
        <end position="307"/>
    </location>
</feature>
<dbReference type="Proteomes" id="UP000490939">
    <property type="component" value="Unassembled WGS sequence"/>
</dbReference>
<feature type="region of interest" description="Disordered" evidence="1">
    <location>
        <begin position="141"/>
        <end position="366"/>
    </location>
</feature>
<keyword evidence="3" id="KW-1185">Reference proteome</keyword>
<sequence>MSAPMVAQYAPAIRVPHRKPLPQQSQSQPHSAYPNHSILPNSSSATQYHDSSHIYPLQSQPTYSAMNNAFIPNPSTRRTLSNATSSTSSTTPSAHNSIRRSSSGRSTGPPPTSYVALLRKQKATVWCDRSQAEDPRIRVQQRMAKERAEREVAAGGHNVGRSTPPTGSNSNSNMGGSFTGGVARKIRHHGGKPVQYTGGNMAGAGVPMRLSATEVEDETDDRSRNSRQEEELNEWEQDPAWGYAGARPGQNQHHRRTGSGKSSLGSQRRAVGSGYQPRLSTASSTPTSGHSRSPSEVHLQDLAEEKTPYASARPTNDYFDAHKGNGKAADSDSSNSERENSFGGPAALPKRAKEQNEVKESADDLIRRGSVDERTMTIGRGVRLFVANPDLSD</sequence>
<feature type="compositionally biased region" description="Basic and acidic residues" evidence="1">
    <location>
        <begin position="141"/>
        <end position="152"/>
    </location>
</feature>
<feature type="compositionally biased region" description="Low complexity" evidence="1">
    <location>
        <begin position="75"/>
        <end position="107"/>
    </location>
</feature>
<feature type="compositionally biased region" description="Polar residues" evidence="1">
    <location>
        <begin position="38"/>
        <end position="49"/>
    </location>
</feature>
<feature type="compositionally biased region" description="Polar residues" evidence="1">
    <location>
        <begin position="278"/>
        <end position="292"/>
    </location>
</feature>
<name>A0A8H3ZC00_VENIN</name>
<organism evidence="2 3">
    <name type="scientific">Venturia inaequalis</name>
    <name type="common">Apple scab fungus</name>
    <dbReference type="NCBI Taxonomy" id="5025"/>
    <lineage>
        <taxon>Eukaryota</taxon>
        <taxon>Fungi</taxon>
        <taxon>Dikarya</taxon>
        <taxon>Ascomycota</taxon>
        <taxon>Pezizomycotina</taxon>
        <taxon>Dothideomycetes</taxon>
        <taxon>Pleosporomycetidae</taxon>
        <taxon>Venturiales</taxon>
        <taxon>Venturiaceae</taxon>
        <taxon>Venturia</taxon>
    </lineage>
</organism>
<evidence type="ECO:0000313" key="3">
    <source>
        <dbReference type="Proteomes" id="UP000490939"/>
    </source>
</evidence>
<protein>
    <submittedName>
        <fullName evidence="2">Uncharacterized protein</fullName>
    </submittedName>
</protein>
<accession>A0A8H3ZC00</accession>
<gene>
    <name evidence="2" type="ORF">EG327_003631</name>
</gene>
<dbReference type="AlphaFoldDB" id="A0A8H3ZC00"/>
<feature type="compositionally biased region" description="Low complexity" evidence="1">
    <location>
        <begin position="162"/>
        <end position="176"/>
    </location>
</feature>
<feature type="compositionally biased region" description="Basic and acidic residues" evidence="1">
    <location>
        <begin position="221"/>
        <end position="230"/>
    </location>
</feature>
<evidence type="ECO:0000256" key="1">
    <source>
        <dbReference type="SAM" id="MobiDB-lite"/>
    </source>
</evidence>
<comment type="caution">
    <text evidence="2">The sequence shown here is derived from an EMBL/GenBank/DDBJ whole genome shotgun (WGS) entry which is preliminary data.</text>
</comment>
<evidence type="ECO:0000313" key="2">
    <source>
        <dbReference type="EMBL" id="KAE9987807.1"/>
    </source>
</evidence>
<proteinExistence type="predicted"/>
<feature type="compositionally biased region" description="Basic and acidic residues" evidence="1">
    <location>
        <begin position="351"/>
        <end position="366"/>
    </location>
</feature>
<dbReference type="EMBL" id="WNWR01000226">
    <property type="protein sequence ID" value="KAE9987807.1"/>
    <property type="molecule type" value="Genomic_DNA"/>
</dbReference>
<feature type="region of interest" description="Disordered" evidence="1">
    <location>
        <begin position="64"/>
        <end position="113"/>
    </location>
</feature>
<feature type="region of interest" description="Disordered" evidence="1">
    <location>
        <begin position="1"/>
        <end position="52"/>
    </location>
</feature>
<reference evidence="2 3" key="1">
    <citation type="submission" date="2019-07" db="EMBL/GenBank/DDBJ databases">
        <title>Venturia inaequalis Genome Resource.</title>
        <authorList>
            <person name="Lichtner F.J."/>
        </authorList>
    </citation>
    <scope>NUCLEOTIDE SEQUENCE [LARGE SCALE GENOMIC DNA]</scope>
    <source>
        <strain evidence="2 3">DMI_063113</strain>
    </source>
</reference>